<protein>
    <submittedName>
        <fullName evidence="1">Uncharacterized protein</fullName>
    </submittedName>
</protein>
<keyword evidence="2" id="KW-1185">Reference proteome</keyword>
<gene>
    <name evidence="1" type="ordered locus">NFA_25720</name>
</gene>
<dbReference type="HOGENOM" id="CLU_2974848_0_0_11"/>
<organism evidence="1 2">
    <name type="scientific">Nocardia farcinica (strain IFM 10152)</name>
    <dbReference type="NCBI Taxonomy" id="247156"/>
    <lineage>
        <taxon>Bacteria</taxon>
        <taxon>Bacillati</taxon>
        <taxon>Actinomycetota</taxon>
        <taxon>Actinomycetes</taxon>
        <taxon>Mycobacteriales</taxon>
        <taxon>Nocardiaceae</taxon>
        <taxon>Nocardia</taxon>
    </lineage>
</organism>
<evidence type="ECO:0000313" key="2">
    <source>
        <dbReference type="Proteomes" id="UP000006820"/>
    </source>
</evidence>
<dbReference type="KEGG" id="nfa:NFA_25720"/>
<proteinExistence type="predicted"/>
<accession>Q5YWM2</accession>
<evidence type="ECO:0000313" key="1">
    <source>
        <dbReference type="EMBL" id="BAD57419.1"/>
    </source>
</evidence>
<dbReference type="AlphaFoldDB" id="Q5YWM2"/>
<sequence length="58" mass="5972">MSGIRIAIACGDVGRGTRTTIGRRIHRPRCGVVPARPCQGRGVVSVVPSSSRSIATAA</sequence>
<reference evidence="1 2" key="1">
    <citation type="journal article" date="2004" name="Proc. Natl. Acad. Sci. U.S.A.">
        <title>The complete genomic sequence of Nocardia farcinica IFM 10152.</title>
        <authorList>
            <person name="Ishikawa J."/>
            <person name="Yamashita A."/>
            <person name="Mikami Y."/>
            <person name="Hoshino Y."/>
            <person name="Kurita H."/>
            <person name="Hotta K."/>
            <person name="Shiba T."/>
            <person name="Hattori M."/>
        </authorList>
    </citation>
    <scope>NUCLEOTIDE SEQUENCE [LARGE SCALE GENOMIC DNA]</scope>
    <source>
        <strain evidence="1 2">IFM 10152</strain>
    </source>
</reference>
<dbReference type="Proteomes" id="UP000006820">
    <property type="component" value="Chromosome"/>
</dbReference>
<name>Q5YWM2_NOCFA</name>
<dbReference type="STRING" id="247156.NFA_25720"/>
<dbReference type="EMBL" id="AP006618">
    <property type="protein sequence ID" value="BAD57419.1"/>
    <property type="molecule type" value="Genomic_DNA"/>
</dbReference>